<dbReference type="OrthoDB" id="3787729at2"/>
<dbReference type="RefSeq" id="WP_131153198.1">
    <property type="nucleotide sequence ID" value="NZ_CP036402.1"/>
</dbReference>
<sequence length="503" mass="53227">MSLPTLTDDAGLGRLAADLAAWLPHQRWYQDKARELAAVQVRDAARLSDRLLVLLVEARFADGGTADYHVPLAPAEVGALFELEGQGLGDALADPRACLDLARATVDGSTATLAGARLTARPITGSRPDDTASARALGAEQSNSSVVIDDAFVLKVLRRLETGIHPDVEVTGALTAAGFTHVPAQHGALVRAPTTDDDENQTALAILSTFLAGGREGWDLALAQTRALASGERTIEEVASEPDGLLGDIDRLGEVTADLHLTLGEAFGVEEADARHGAAWATEMRGQLDRVLALAEARAPEAAASVLAAADDLRAVFDELASLRDAGRLVRVHGDLHLGQVLRIPPPESSWQLLDFEGEPLKSLEERRARTSPLRDVAGMLRSFDYAAAASVERDGANGAEPPLAAGAWRDAARRRFLGGYVRRAGPLLPGATASQALLHAFELDKAVYELAYEIGNRPGWLAIPAGGILRVLRASHSARDPDPTDPDEPSGPDNPSGDEEEP</sequence>
<dbReference type="Pfam" id="PF01636">
    <property type="entry name" value="APH"/>
    <property type="match status" value="1"/>
</dbReference>
<keyword evidence="6" id="KW-0321">Glycogen metabolism</keyword>
<dbReference type="InterPro" id="IPR002575">
    <property type="entry name" value="Aminoglycoside_PTrfase"/>
</dbReference>
<dbReference type="InterPro" id="IPR040999">
    <property type="entry name" value="Mak_N_cap"/>
</dbReference>
<dbReference type="GO" id="GO:0016740">
    <property type="term" value="F:transferase activity"/>
    <property type="evidence" value="ECO:0007669"/>
    <property type="project" value="UniProtKB-KW"/>
</dbReference>
<evidence type="ECO:0000256" key="12">
    <source>
        <dbReference type="ARBA" id="ARBA00049067"/>
    </source>
</evidence>
<organism evidence="16 17">
    <name type="scientific">Egibacter rhizosphaerae</name>
    <dbReference type="NCBI Taxonomy" id="1670831"/>
    <lineage>
        <taxon>Bacteria</taxon>
        <taxon>Bacillati</taxon>
        <taxon>Actinomycetota</taxon>
        <taxon>Nitriliruptoria</taxon>
        <taxon>Egibacterales</taxon>
        <taxon>Egibacteraceae</taxon>
        <taxon>Egibacter</taxon>
    </lineage>
</organism>
<dbReference type="UniPathway" id="UPA00164"/>
<evidence type="ECO:0000256" key="13">
    <source>
        <dbReference type="SAM" id="MobiDB-lite"/>
    </source>
</evidence>
<protein>
    <recommendedName>
        <fullName evidence="5">Maltokinase</fullName>
        <ecNumber evidence="4">2.7.1.175</ecNumber>
    </recommendedName>
    <alternativeName>
        <fullName evidence="11">Maltose-1-phosphate synthase</fullName>
    </alternativeName>
</protein>
<keyword evidence="7 16" id="KW-0808">Transferase</keyword>
<keyword evidence="10" id="KW-0320">Glycogen biosynthesis</keyword>
<dbReference type="AlphaFoldDB" id="A0A411YAF4"/>
<name>A0A411YAF4_9ACTN</name>
<dbReference type="EMBL" id="CP036402">
    <property type="protein sequence ID" value="QBI18200.1"/>
    <property type="molecule type" value="Genomic_DNA"/>
</dbReference>
<evidence type="ECO:0000256" key="7">
    <source>
        <dbReference type="ARBA" id="ARBA00022679"/>
    </source>
</evidence>
<proteinExistence type="inferred from homology"/>
<dbReference type="KEGG" id="erz:ER308_00495"/>
<feature type="domain" description="Maltokinase N-terminal cap" evidence="15">
    <location>
        <begin position="22"/>
        <end position="73"/>
    </location>
</feature>
<dbReference type="EC" id="2.7.1.175" evidence="4"/>
<dbReference type="Pfam" id="PF18085">
    <property type="entry name" value="Mak_N_cap"/>
    <property type="match status" value="1"/>
</dbReference>
<evidence type="ECO:0000256" key="8">
    <source>
        <dbReference type="ARBA" id="ARBA00022741"/>
    </source>
</evidence>
<evidence type="ECO:0000256" key="3">
    <source>
        <dbReference type="ARBA" id="ARBA00011245"/>
    </source>
</evidence>
<dbReference type="SUPFAM" id="SSF56112">
    <property type="entry name" value="Protein kinase-like (PK-like)"/>
    <property type="match status" value="1"/>
</dbReference>
<evidence type="ECO:0000256" key="10">
    <source>
        <dbReference type="ARBA" id="ARBA00023056"/>
    </source>
</evidence>
<comment type="pathway">
    <text evidence="1">Glycan biosynthesis; glycogen biosynthesis.</text>
</comment>
<keyword evidence="17" id="KW-1185">Reference proteome</keyword>
<comment type="similarity">
    <text evidence="2">Belongs to the aminoglycoside phosphotransferase family.</text>
</comment>
<accession>A0A411YAF4</accession>
<evidence type="ECO:0000256" key="4">
    <source>
        <dbReference type="ARBA" id="ARBA00011962"/>
    </source>
</evidence>
<evidence type="ECO:0000256" key="6">
    <source>
        <dbReference type="ARBA" id="ARBA00022600"/>
    </source>
</evidence>
<evidence type="ECO:0000256" key="1">
    <source>
        <dbReference type="ARBA" id="ARBA00004964"/>
    </source>
</evidence>
<feature type="compositionally biased region" description="Acidic residues" evidence="13">
    <location>
        <begin position="484"/>
        <end position="503"/>
    </location>
</feature>
<feature type="region of interest" description="Disordered" evidence="13">
    <location>
        <begin position="475"/>
        <end position="503"/>
    </location>
</feature>
<evidence type="ECO:0000256" key="11">
    <source>
        <dbReference type="ARBA" id="ARBA00031251"/>
    </source>
</evidence>
<evidence type="ECO:0000256" key="2">
    <source>
        <dbReference type="ARBA" id="ARBA00006219"/>
    </source>
</evidence>
<comment type="subunit">
    <text evidence="3">Monomer.</text>
</comment>
<keyword evidence="8" id="KW-0547">Nucleotide-binding</keyword>
<evidence type="ECO:0000256" key="5">
    <source>
        <dbReference type="ARBA" id="ARBA00013882"/>
    </source>
</evidence>
<comment type="catalytic activity">
    <reaction evidence="12">
        <text>D-maltose + ATP = alpha-maltose 1-phosphate + ADP + H(+)</text>
        <dbReference type="Rhea" id="RHEA:31915"/>
        <dbReference type="ChEBI" id="CHEBI:15378"/>
        <dbReference type="ChEBI" id="CHEBI:17306"/>
        <dbReference type="ChEBI" id="CHEBI:30616"/>
        <dbReference type="ChEBI" id="CHEBI:63576"/>
        <dbReference type="ChEBI" id="CHEBI:456216"/>
        <dbReference type="EC" id="2.7.1.175"/>
    </reaction>
</comment>
<keyword evidence="9" id="KW-0067">ATP-binding</keyword>
<dbReference type="Gene3D" id="3.90.1200.10">
    <property type="match status" value="1"/>
</dbReference>
<keyword evidence="6" id="KW-0119">Carbohydrate metabolism</keyword>
<evidence type="ECO:0000313" key="16">
    <source>
        <dbReference type="EMBL" id="QBI18200.1"/>
    </source>
</evidence>
<dbReference type="GO" id="GO:0005978">
    <property type="term" value="P:glycogen biosynthetic process"/>
    <property type="evidence" value="ECO:0007669"/>
    <property type="project" value="UniProtKB-UniPathway"/>
</dbReference>
<evidence type="ECO:0000313" key="17">
    <source>
        <dbReference type="Proteomes" id="UP000291469"/>
    </source>
</evidence>
<evidence type="ECO:0000259" key="14">
    <source>
        <dbReference type="Pfam" id="PF01636"/>
    </source>
</evidence>
<feature type="domain" description="Aminoglycoside phosphotransferase" evidence="14">
    <location>
        <begin position="135"/>
        <end position="343"/>
    </location>
</feature>
<dbReference type="InterPro" id="IPR011009">
    <property type="entry name" value="Kinase-like_dom_sf"/>
</dbReference>
<dbReference type="GO" id="GO:0005524">
    <property type="term" value="F:ATP binding"/>
    <property type="evidence" value="ECO:0007669"/>
    <property type="project" value="UniProtKB-KW"/>
</dbReference>
<gene>
    <name evidence="16" type="ORF">ER308_00495</name>
</gene>
<dbReference type="Proteomes" id="UP000291469">
    <property type="component" value="Chromosome"/>
</dbReference>
<evidence type="ECO:0000256" key="9">
    <source>
        <dbReference type="ARBA" id="ARBA00022840"/>
    </source>
</evidence>
<evidence type="ECO:0000259" key="15">
    <source>
        <dbReference type="Pfam" id="PF18085"/>
    </source>
</evidence>
<reference evidence="16 17" key="1">
    <citation type="submission" date="2019-01" db="EMBL/GenBank/DDBJ databases">
        <title>Egibacter rhizosphaerae EGI 80759T.</title>
        <authorList>
            <person name="Chen D.-D."/>
            <person name="Tian Y."/>
            <person name="Jiao J.-Y."/>
            <person name="Zhang X.-T."/>
            <person name="Zhang Y.-G."/>
            <person name="Zhang Y."/>
            <person name="Xiao M."/>
            <person name="Shu W.-S."/>
            <person name="Li W.-J."/>
        </authorList>
    </citation>
    <scope>NUCLEOTIDE SEQUENCE [LARGE SCALE GENOMIC DNA]</scope>
    <source>
        <strain evidence="16 17">EGI 80759</strain>
    </source>
</reference>